<proteinExistence type="predicted"/>
<sequence>MPAEEIEGPPGARLSHDRFTGLDSELNTNPTKRSLPKHTESQSQMTTQDKRAWRAWQLSWASLYALVLVEVGMTVALALLDYYSRKEHGFVRISPASNASFFDLGSLQGRPFLWTSIPTLVMTLFGLAWASVLNSYAQEMPFRALQEHEGSTLKRTVLLDYRRYPLFYNWFVAWKNRHILLGFCMLSSLVVAVVLVPIASRLFQLTNPTFTSQVSLPLASEYNGSTEILQVDYVPILGTVSAVKVYNGLWPAWTDGLYAITTFGLPQELTNANVTLVELDTTAYAAKLNCKSVTDYTISRSPSNGDSAILRITAADRGCDIVLSGSVGGSSRNFLTTVATDDCPATAGFSRIAFYAGSYSAGAPYLLDNLTVVSCIPSYHQTRATVLATAALRPISIQAEQTLTDARPQHWRLFEGDMIAVSTLDSMSPDYATQFGQLVLDTASRSYPQSFLSSTALLDSASAAFSSVFAVFAATQLFQPLSTPSHGRGSVATSETRLATVAWSTYTSIAILVVLIVLTVSVARVVHQKAPCFQEEPQGVLGAASLLHGSNLGEYIREAHLNQNGRIYEWLDSTFSLGAEVCRMRPGNVVHVEGLIYKQETEQSLLRHSKEQNEA</sequence>
<comment type="caution">
    <text evidence="1">The sequence shown here is derived from an EMBL/GenBank/DDBJ whole genome shotgun (WGS) entry which is preliminary data.</text>
</comment>
<organism evidence="1 2">
    <name type="scientific">Vermiconidia calcicola</name>
    <dbReference type="NCBI Taxonomy" id="1690605"/>
    <lineage>
        <taxon>Eukaryota</taxon>
        <taxon>Fungi</taxon>
        <taxon>Dikarya</taxon>
        <taxon>Ascomycota</taxon>
        <taxon>Pezizomycotina</taxon>
        <taxon>Dothideomycetes</taxon>
        <taxon>Dothideomycetidae</taxon>
        <taxon>Mycosphaerellales</taxon>
        <taxon>Extremaceae</taxon>
        <taxon>Vermiconidia</taxon>
    </lineage>
</organism>
<protein>
    <submittedName>
        <fullName evidence="1">Uncharacterized protein</fullName>
    </submittedName>
</protein>
<accession>A0ACC3NVK2</accession>
<reference evidence="1" key="1">
    <citation type="submission" date="2023-07" db="EMBL/GenBank/DDBJ databases">
        <title>Black Yeasts Isolated from many extreme environments.</title>
        <authorList>
            <person name="Coleine C."/>
            <person name="Stajich J.E."/>
            <person name="Selbmann L."/>
        </authorList>
    </citation>
    <scope>NUCLEOTIDE SEQUENCE</scope>
    <source>
        <strain evidence="1">CCFEE 5714</strain>
    </source>
</reference>
<name>A0ACC3NVK2_9PEZI</name>
<gene>
    <name evidence="1" type="ORF">LTR37_001383</name>
</gene>
<keyword evidence="2" id="KW-1185">Reference proteome</keyword>
<dbReference type="EMBL" id="JAUTXU010000007">
    <property type="protein sequence ID" value="KAK3723899.1"/>
    <property type="molecule type" value="Genomic_DNA"/>
</dbReference>
<evidence type="ECO:0000313" key="1">
    <source>
        <dbReference type="EMBL" id="KAK3723899.1"/>
    </source>
</evidence>
<dbReference type="Proteomes" id="UP001281147">
    <property type="component" value="Unassembled WGS sequence"/>
</dbReference>
<evidence type="ECO:0000313" key="2">
    <source>
        <dbReference type="Proteomes" id="UP001281147"/>
    </source>
</evidence>